<dbReference type="InterPro" id="IPR001828">
    <property type="entry name" value="ANF_lig-bd_rcpt"/>
</dbReference>
<dbReference type="PANTHER" id="PTHR10519:SF20">
    <property type="entry name" value="G-PROTEIN COUPLED RECEPTOR 156-RELATED"/>
    <property type="match status" value="1"/>
</dbReference>
<feature type="domain" description="G-protein coupled receptors family 3 profile" evidence="12">
    <location>
        <begin position="487"/>
        <end position="744"/>
    </location>
</feature>
<evidence type="ECO:0000256" key="10">
    <source>
        <dbReference type="SAM" id="Phobius"/>
    </source>
</evidence>
<gene>
    <name evidence="13" type="ORF">BCR42DRAFT_423342</name>
</gene>
<keyword evidence="11" id="KW-0732">Signal</keyword>
<dbReference type="EMBL" id="MCGE01000026">
    <property type="protein sequence ID" value="ORZ09916.1"/>
    <property type="molecule type" value="Genomic_DNA"/>
</dbReference>
<keyword evidence="4" id="KW-0297">G-protein coupled receptor</keyword>
<evidence type="ECO:0000256" key="9">
    <source>
        <dbReference type="SAM" id="MobiDB-lite"/>
    </source>
</evidence>
<feature type="transmembrane region" description="Helical" evidence="10">
    <location>
        <begin position="489"/>
        <end position="512"/>
    </location>
</feature>
<feature type="transmembrane region" description="Helical" evidence="10">
    <location>
        <begin position="716"/>
        <end position="738"/>
    </location>
</feature>
<keyword evidence="7" id="KW-0325">Glycoprotein</keyword>
<feature type="compositionally biased region" description="Polar residues" evidence="9">
    <location>
        <begin position="1008"/>
        <end position="1028"/>
    </location>
</feature>
<keyword evidence="3 10" id="KW-1133">Transmembrane helix</keyword>
<keyword evidence="6" id="KW-0675">Receptor</keyword>
<accession>A0A1X2I5R2</accession>
<feature type="transmembrane region" description="Helical" evidence="10">
    <location>
        <begin position="524"/>
        <end position="544"/>
    </location>
</feature>
<feature type="region of interest" description="Disordered" evidence="9">
    <location>
        <begin position="992"/>
        <end position="1045"/>
    </location>
</feature>
<feature type="signal peptide" evidence="11">
    <location>
        <begin position="1"/>
        <end position="25"/>
    </location>
</feature>
<feature type="transmembrane region" description="Helical" evidence="10">
    <location>
        <begin position="649"/>
        <end position="672"/>
    </location>
</feature>
<dbReference type="GO" id="GO:0038039">
    <property type="term" value="C:G protein-coupled receptor heterodimeric complex"/>
    <property type="evidence" value="ECO:0007669"/>
    <property type="project" value="TreeGrafter"/>
</dbReference>
<dbReference type="STRING" id="90262.A0A1X2I5R2"/>
<comment type="caution">
    <text evidence="13">The sequence shown here is derived from an EMBL/GenBank/DDBJ whole genome shotgun (WGS) entry which is preliminary data.</text>
</comment>
<evidence type="ECO:0000256" key="5">
    <source>
        <dbReference type="ARBA" id="ARBA00023136"/>
    </source>
</evidence>
<dbReference type="GO" id="GO:0004965">
    <property type="term" value="F:G protein-coupled GABA receptor activity"/>
    <property type="evidence" value="ECO:0007669"/>
    <property type="project" value="InterPro"/>
</dbReference>
<protein>
    <submittedName>
        <fullName evidence="13">Periplasmic binding protein-like I</fullName>
    </submittedName>
</protein>
<dbReference type="InterPro" id="IPR028082">
    <property type="entry name" value="Peripla_BP_I"/>
</dbReference>
<dbReference type="Gene3D" id="3.40.50.2300">
    <property type="match status" value="2"/>
</dbReference>
<name>A0A1X2I5R2_9FUNG</name>
<feature type="transmembrane region" description="Helical" evidence="10">
    <location>
        <begin position="556"/>
        <end position="575"/>
    </location>
</feature>
<feature type="region of interest" description="Disordered" evidence="9">
    <location>
        <begin position="913"/>
        <end position="961"/>
    </location>
</feature>
<evidence type="ECO:0000313" key="13">
    <source>
        <dbReference type="EMBL" id="ORZ09916.1"/>
    </source>
</evidence>
<dbReference type="PANTHER" id="PTHR10519">
    <property type="entry name" value="GABA-B RECEPTOR"/>
    <property type="match status" value="1"/>
</dbReference>
<dbReference type="AlphaFoldDB" id="A0A1X2I5R2"/>
<evidence type="ECO:0000313" key="14">
    <source>
        <dbReference type="Proteomes" id="UP000193560"/>
    </source>
</evidence>
<reference evidence="13 14" key="1">
    <citation type="submission" date="2016-07" db="EMBL/GenBank/DDBJ databases">
        <title>Pervasive Adenine N6-methylation of Active Genes in Fungi.</title>
        <authorList>
            <consortium name="DOE Joint Genome Institute"/>
            <person name="Mondo S.J."/>
            <person name="Dannebaum R.O."/>
            <person name="Kuo R.C."/>
            <person name="Labutti K."/>
            <person name="Haridas S."/>
            <person name="Kuo A."/>
            <person name="Salamov A."/>
            <person name="Ahrendt S.R."/>
            <person name="Lipzen A."/>
            <person name="Sullivan W."/>
            <person name="Andreopoulos W.B."/>
            <person name="Clum A."/>
            <person name="Lindquist E."/>
            <person name="Daum C."/>
            <person name="Ramamoorthy G.K."/>
            <person name="Gryganskyi A."/>
            <person name="Culley D."/>
            <person name="Magnuson J.K."/>
            <person name="James T.Y."/>
            <person name="O'Malley M.A."/>
            <person name="Stajich J.E."/>
            <person name="Spatafora J.W."/>
            <person name="Visel A."/>
            <person name="Grigoriev I.V."/>
        </authorList>
    </citation>
    <scope>NUCLEOTIDE SEQUENCE [LARGE SCALE GENOMIC DNA]</scope>
    <source>
        <strain evidence="13 14">NRRL 1336</strain>
    </source>
</reference>
<dbReference type="CDD" id="cd15047">
    <property type="entry name" value="7tmC_GABA-B-like"/>
    <property type="match status" value="1"/>
</dbReference>
<feature type="chain" id="PRO_5013321537" evidence="11">
    <location>
        <begin position="26"/>
        <end position="1045"/>
    </location>
</feature>
<dbReference type="PRINTS" id="PR00248">
    <property type="entry name" value="GPCRMGR"/>
</dbReference>
<sequence>MKKHYTVLIFLLSSIYILFNQPILAATPSISPSSSSSSPSYSPQATASPSLTASPTYTIGVLFPNASEVRSTDPALNNMILTSELSIKLAEQHIQAMNYLPDVTLNFTRYYSSEFHSGKTSWTTTRLIEDGVNAVIGDMVSNTTLISAGLTGLFQIPQCSCGASSLDLSDKANYPYFFRTLGNVVVYGGALMEWIRQMNWSMFALVYTDDDVGQQILTSMLSKSYQYGITPMSQIPLYDLGEEDISKSLQTLITTGARIVIVADSNPANQILILQAAKSMGMLSEGWVWMLTNDLSEALSESVDTQDLVEFDGLMFISGLWNLTDVSAYNDLYSLWQQQPIPNDFVDHTQWKTLGLSYNGPNAYACAEVLALGLNKALNEYQGGRQNGLSDLASRQFNSTPMTPSFYNMNYTGPAGLMDFTEAGDQVTGHFELQYMMNGSTITFAQVRDGVYVPNPDVPILYLGNTHQWPADMATKSSLNPKLSEAAGLAIYVVACVGMALCVMTMILILCYRDLKMVLVSSPIFLCLQLMGILAAYVSVLLYIDDVTVAKCIARQLILVVGFILVIGSIIAKNYRIYRVFQNVFTLQASKLKSVYLLRIVIIFGVLALVPLIVWFSLYPVKPTSYMVSMNTYCMLCAYPTSNKSVDWIHLNIAELVSAIICFAMIVIASLLAWKTRRINSKWSESQQIGYVSYNTGLSAIVAAPAFFLSTDEYQIAIYLKLAAILFSATFTFFVLFLSKLIFIGKYMTTQRWFRFWHIYPHQHRHHHKQHDIDGHDRIGSCSELTSAYRFETQSDSHAHNALVAKNLLDFTVKAHEGILPVKKRARFHFMSIWQLKHVVVIPSKQTFVLMTTMGHKAEYHNYVSCQGIPKNNSGRFIFCVWTDKNIQLYFQVHDQKALTRWVGWFNGEELSDDTMDNNNKNDNDLGRPRNTNKLPSTSTLGAASGTPLHEQTTTNYTSGFTDSEHGLESFVAPVYHHPSQHFQNYAPSTITGATTATSDHNHHHSDTYNFYGTPQHLQHNNDSNPLSTFGHVHNDGQLSSDYSY</sequence>
<dbReference type="OrthoDB" id="5597995at2759"/>
<dbReference type="PRINTS" id="PR01176">
    <property type="entry name" value="GABABRECEPTR"/>
</dbReference>
<dbReference type="InterPro" id="IPR002455">
    <property type="entry name" value="GPCR3_GABA-B"/>
</dbReference>
<dbReference type="Proteomes" id="UP000193560">
    <property type="component" value="Unassembled WGS sequence"/>
</dbReference>
<evidence type="ECO:0000256" key="7">
    <source>
        <dbReference type="ARBA" id="ARBA00023180"/>
    </source>
</evidence>
<dbReference type="InterPro" id="IPR000337">
    <property type="entry name" value="GPCR_3"/>
</dbReference>
<dbReference type="InterPro" id="IPR017978">
    <property type="entry name" value="GPCR_3_C"/>
</dbReference>
<dbReference type="Pfam" id="PF00003">
    <property type="entry name" value="7tm_3"/>
    <property type="match status" value="1"/>
</dbReference>
<evidence type="ECO:0000256" key="4">
    <source>
        <dbReference type="ARBA" id="ARBA00023040"/>
    </source>
</evidence>
<evidence type="ECO:0000256" key="8">
    <source>
        <dbReference type="ARBA" id="ARBA00023224"/>
    </source>
</evidence>
<keyword evidence="8" id="KW-0807">Transducer</keyword>
<keyword evidence="2 10" id="KW-0812">Transmembrane</keyword>
<dbReference type="SUPFAM" id="SSF53822">
    <property type="entry name" value="Periplasmic binding protein-like I"/>
    <property type="match status" value="1"/>
</dbReference>
<keyword evidence="5 10" id="KW-0472">Membrane</keyword>
<evidence type="ECO:0000256" key="2">
    <source>
        <dbReference type="ARBA" id="ARBA00022692"/>
    </source>
</evidence>
<proteinExistence type="predicted"/>
<evidence type="ECO:0000256" key="3">
    <source>
        <dbReference type="ARBA" id="ARBA00022989"/>
    </source>
</evidence>
<organism evidence="13 14">
    <name type="scientific">Absidia repens</name>
    <dbReference type="NCBI Taxonomy" id="90262"/>
    <lineage>
        <taxon>Eukaryota</taxon>
        <taxon>Fungi</taxon>
        <taxon>Fungi incertae sedis</taxon>
        <taxon>Mucoromycota</taxon>
        <taxon>Mucoromycotina</taxon>
        <taxon>Mucoromycetes</taxon>
        <taxon>Mucorales</taxon>
        <taxon>Cunninghamellaceae</taxon>
        <taxon>Absidia</taxon>
    </lineage>
</organism>
<evidence type="ECO:0000256" key="11">
    <source>
        <dbReference type="SAM" id="SignalP"/>
    </source>
</evidence>
<feature type="compositionally biased region" description="Polar residues" evidence="9">
    <location>
        <begin position="930"/>
        <end position="942"/>
    </location>
</feature>
<feature type="compositionally biased region" description="Polar residues" evidence="9">
    <location>
        <begin position="950"/>
        <end position="961"/>
    </location>
</feature>
<dbReference type="Pfam" id="PF01094">
    <property type="entry name" value="ANF_receptor"/>
    <property type="match status" value="1"/>
</dbReference>
<dbReference type="PROSITE" id="PS50259">
    <property type="entry name" value="G_PROTEIN_RECEP_F3_4"/>
    <property type="match status" value="1"/>
</dbReference>
<evidence type="ECO:0000259" key="12">
    <source>
        <dbReference type="PROSITE" id="PS50259"/>
    </source>
</evidence>
<comment type="subcellular location">
    <subcellularLocation>
        <location evidence="1">Membrane</location>
        <topology evidence="1">Multi-pass membrane protein</topology>
    </subcellularLocation>
</comment>
<evidence type="ECO:0000256" key="6">
    <source>
        <dbReference type="ARBA" id="ARBA00023170"/>
    </source>
</evidence>
<evidence type="ECO:0000256" key="1">
    <source>
        <dbReference type="ARBA" id="ARBA00004141"/>
    </source>
</evidence>
<feature type="transmembrane region" description="Helical" evidence="10">
    <location>
        <begin position="692"/>
        <end position="710"/>
    </location>
</feature>
<keyword evidence="14" id="KW-1185">Reference proteome</keyword>
<feature type="transmembrane region" description="Helical" evidence="10">
    <location>
        <begin position="596"/>
        <end position="618"/>
    </location>
</feature>
<dbReference type="GO" id="GO:0007214">
    <property type="term" value="P:gamma-aminobutyric acid signaling pathway"/>
    <property type="evidence" value="ECO:0007669"/>
    <property type="project" value="TreeGrafter"/>
</dbReference>